<proteinExistence type="predicted"/>
<dbReference type="EnsemblBacteria" id="ABF88601">
    <property type="protein sequence ID" value="ABF88601"/>
    <property type="gene ID" value="MXAN_5391"/>
</dbReference>
<sequence length="437" mass="47249">MQGQTMSLRTWRGALLGAFLAISCGGEPEAAFEDPSLQGDLELGLHGNGGQGPLPNWSTPTFANNAQVAEDGNQFFVAWSDWSRAGKLVAARVSVNGRLLDPDAIELNPNLRPDAYYHATAFDGRQFLVIWTGERAVFLTRVNRDGTLDGDPITLFTPTDHNAVGSPGIACHKRKCLVAWIASGHTVSREVRGVTLDMGKRGLDVQEVVISRSQSTEFSSGISVAWSEDQYLVAWTDTRYGSHDIFAARVRANGSVLDPNGFIISAAPGNQNYQSVTATKYGFFVAWSDSRSGSADIYGTRLKRGSANVLDPLGIRISTASTTELSPRVASEGDEVLVSWSALTADTARVRAARVKRNGDVRDRNGFAISKGPANRQLLFGNVAYASGRYFIVYGRAPVMDEPPYQVMVGTRVKNDDVVDNPAIRISHAPSVEQLAP</sequence>
<organism evidence="1 2">
    <name type="scientific">Myxococcus xanthus (strain DK1622)</name>
    <dbReference type="NCBI Taxonomy" id="246197"/>
    <lineage>
        <taxon>Bacteria</taxon>
        <taxon>Pseudomonadati</taxon>
        <taxon>Myxococcota</taxon>
        <taxon>Myxococcia</taxon>
        <taxon>Myxococcales</taxon>
        <taxon>Cystobacterineae</taxon>
        <taxon>Myxococcaceae</taxon>
        <taxon>Myxococcus</taxon>
    </lineage>
</organism>
<gene>
    <name evidence="1" type="ordered locus">MXAN_5391</name>
</gene>
<name>Q1D1D5_MYXXD</name>
<dbReference type="AlphaFoldDB" id="Q1D1D5"/>
<accession>Q1D1D5</accession>
<evidence type="ECO:0000313" key="2">
    <source>
        <dbReference type="Proteomes" id="UP000002402"/>
    </source>
</evidence>
<reference evidence="1 2" key="1">
    <citation type="journal article" date="2006" name="Proc. Natl. Acad. Sci. U.S.A.">
        <title>Evolution of sensory complexity recorded in a myxobacterial genome.</title>
        <authorList>
            <person name="Goldman B.S."/>
            <person name="Nierman W.C."/>
            <person name="Kaiser D."/>
            <person name="Slater S.C."/>
            <person name="Durkin A.S."/>
            <person name="Eisen J.A."/>
            <person name="Ronning C.M."/>
            <person name="Barbazuk W.B."/>
            <person name="Blanchard M."/>
            <person name="Field C."/>
            <person name="Halling C."/>
            <person name="Hinkle G."/>
            <person name="Iartchuk O."/>
            <person name="Kim H.S."/>
            <person name="Mackenzie C."/>
            <person name="Madupu R."/>
            <person name="Miller N."/>
            <person name="Shvartsbeyn A."/>
            <person name="Sullivan S.A."/>
            <person name="Vaudin M."/>
            <person name="Wiegand R."/>
            <person name="Kaplan H.B."/>
        </authorList>
    </citation>
    <scope>NUCLEOTIDE SEQUENCE [LARGE SCALE GENOMIC DNA]</scope>
    <source>
        <strain evidence="2">DK1622</strain>
    </source>
</reference>
<keyword evidence="2" id="KW-1185">Reference proteome</keyword>
<dbReference type="KEGG" id="mxa:MXAN_5391"/>
<protein>
    <submittedName>
        <fullName evidence="1">Uncharacterized protein</fullName>
    </submittedName>
</protein>
<dbReference type="Proteomes" id="UP000002402">
    <property type="component" value="Chromosome"/>
</dbReference>
<dbReference type="EMBL" id="CP000113">
    <property type="protein sequence ID" value="ABF88601.1"/>
    <property type="molecule type" value="Genomic_DNA"/>
</dbReference>
<dbReference type="HOGENOM" id="CLU_543830_0_0_7"/>
<evidence type="ECO:0000313" key="1">
    <source>
        <dbReference type="EMBL" id="ABF88601.1"/>
    </source>
</evidence>